<dbReference type="GO" id="GO:0004366">
    <property type="term" value="F:glycerol-3-phosphate O-acyltransferase activity"/>
    <property type="evidence" value="ECO:0007669"/>
    <property type="project" value="TreeGrafter"/>
</dbReference>
<comment type="pathway">
    <text evidence="2">Lipid metabolism.</text>
</comment>
<dbReference type="GO" id="GO:0008654">
    <property type="term" value="P:phospholipid biosynthetic process"/>
    <property type="evidence" value="ECO:0007669"/>
    <property type="project" value="UniProtKB-KW"/>
</dbReference>
<keyword evidence="6 13" id="KW-0812">Transmembrane</keyword>
<evidence type="ECO:0000256" key="7">
    <source>
        <dbReference type="ARBA" id="ARBA00022989"/>
    </source>
</evidence>
<keyword evidence="4" id="KW-0444">Lipid biosynthesis</keyword>
<evidence type="ECO:0000256" key="4">
    <source>
        <dbReference type="ARBA" id="ARBA00022516"/>
    </source>
</evidence>
<evidence type="ECO:0000256" key="8">
    <source>
        <dbReference type="ARBA" id="ARBA00023098"/>
    </source>
</evidence>
<dbReference type="Pfam" id="PF01553">
    <property type="entry name" value="Acyltransferase"/>
    <property type="match status" value="1"/>
</dbReference>
<dbReference type="GO" id="GO:0005783">
    <property type="term" value="C:endoplasmic reticulum"/>
    <property type="evidence" value="ECO:0007669"/>
    <property type="project" value="TreeGrafter"/>
</dbReference>
<dbReference type="PANTHER" id="PTHR23063">
    <property type="entry name" value="PHOSPHOLIPID ACYLTRANSFERASE"/>
    <property type="match status" value="1"/>
</dbReference>
<evidence type="ECO:0000256" key="11">
    <source>
        <dbReference type="ARBA" id="ARBA00023264"/>
    </source>
</evidence>
<keyword evidence="10" id="KW-0594">Phospholipid biosynthesis</keyword>
<accession>A0AAX4JEB7</accession>
<feature type="domain" description="Phospholipid/glycerol acyltransferase" evidence="14">
    <location>
        <begin position="124"/>
        <end position="235"/>
    </location>
</feature>
<evidence type="ECO:0000256" key="5">
    <source>
        <dbReference type="ARBA" id="ARBA00022679"/>
    </source>
</evidence>
<evidence type="ECO:0000256" key="2">
    <source>
        <dbReference type="ARBA" id="ARBA00005189"/>
    </source>
</evidence>
<name>A0AAX4JEB7_9MICR</name>
<evidence type="ECO:0000256" key="6">
    <source>
        <dbReference type="ARBA" id="ARBA00022692"/>
    </source>
</evidence>
<reference evidence="15" key="1">
    <citation type="journal article" date="2024" name="BMC Genomics">
        <title>Functional annotation of a divergent genome using sequence and structure-based similarity.</title>
        <authorList>
            <person name="Svedberg D."/>
            <person name="Winiger R.R."/>
            <person name="Berg A."/>
            <person name="Sharma H."/>
            <person name="Tellgren-Roth C."/>
            <person name="Debrunner-Vossbrinck B.A."/>
            <person name="Vossbrinck C.R."/>
            <person name="Barandun J."/>
        </authorList>
    </citation>
    <scope>NUCLEOTIDE SEQUENCE</scope>
    <source>
        <strain evidence="15">Illinois isolate</strain>
    </source>
</reference>
<feature type="transmembrane region" description="Helical" evidence="13">
    <location>
        <begin position="48"/>
        <end position="81"/>
    </location>
</feature>
<comment type="subcellular location">
    <subcellularLocation>
        <location evidence="1">Membrane</location>
    </subcellularLocation>
</comment>
<keyword evidence="7 13" id="KW-1133">Transmembrane helix</keyword>
<dbReference type="RefSeq" id="XP_065330361.1">
    <property type="nucleotide sequence ID" value="XM_065474289.1"/>
</dbReference>
<dbReference type="AlphaFoldDB" id="A0AAX4JEB7"/>
<gene>
    <name evidence="15" type="ORF">VNE69_07282</name>
</gene>
<dbReference type="GO" id="GO:0016020">
    <property type="term" value="C:membrane"/>
    <property type="evidence" value="ECO:0007669"/>
    <property type="project" value="UniProtKB-SubCell"/>
</dbReference>
<dbReference type="InterPro" id="IPR045252">
    <property type="entry name" value="LPCAT1-like"/>
</dbReference>
<dbReference type="SMART" id="SM00563">
    <property type="entry name" value="PlsC"/>
    <property type="match status" value="1"/>
</dbReference>
<keyword evidence="12 15" id="KW-0012">Acyltransferase</keyword>
<dbReference type="Proteomes" id="UP001334084">
    <property type="component" value="Chromosome 7"/>
</dbReference>
<evidence type="ECO:0000256" key="1">
    <source>
        <dbReference type="ARBA" id="ARBA00004370"/>
    </source>
</evidence>
<dbReference type="SUPFAM" id="SSF69593">
    <property type="entry name" value="Glycerol-3-phosphate (1)-acyltransferase"/>
    <property type="match status" value="1"/>
</dbReference>
<keyword evidence="9 13" id="KW-0472">Membrane</keyword>
<keyword evidence="16" id="KW-1185">Reference proteome</keyword>
<dbReference type="GO" id="GO:0019432">
    <property type="term" value="P:triglyceride biosynthetic process"/>
    <property type="evidence" value="ECO:0007669"/>
    <property type="project" value="TreeGrafter"/>
</dbReference>
<evidence type="ECO:0000256" key="12">
    <source>
        <dbReference type="ARBA" id="ARBA00023315"/>
    </source>
</evidence>
<keyword evidence="11" id="KW-1208">Phospholipid metabolism</keyword>
<dbReference type="CDD" id="cd07991">
    <property type="entry name" value="LPLAT_LPCAT1-like"/>
    <property type="match status" value="1"/>
</dbReference>
<evidence type="ECO:0000259" key="14">
    <source>
        <dbReference type="SMART" id="SM00563"/>
    </source>
</evidence>
<proteinExistence type="inferred from homology"/>
<keyword evidence="5" id="KW-0808">Transferase</keyword>
<organism evidence="15 16">
    <name type="scientific">Vairimorpha necatrix</name>
    <dbReference type="NCBI Taxonomy" id="6039"/>
    <lineage>
        <taxon>Eukaryota</taxon>
        <taxon>Fungi</taxon>
        <taxon>Fungi incertae sedis</taxon>
        <taxon>Microsporidia</taxon>
        <taxon>Nosematidae</taxon>
        <taxon>Vairimorpha</taxon>
    </lineage>
</organism>
<protein>
    <submittedName>
        <fullName evidence="15">1-acyl-sn-glycerol-3-phosphate acyltransferase</fullName>
    </submittedName>
</protein>
<evidence type="ECO:0000256" key="10">
    <source>
        <dbReference type="ARBA" id="ARBA00023209"/>
    </source>
</evidence>
<evidence type="ECO:0000313" key="15">
    <source>
        <dbReference type="EMBL" id="WUR04216.1"/>
    </source>
</evidence>
<dbReference type="EMBL" id="CP142732">
    <property type="protein sequence ID" value="WUR04216.1"/>
    <property type="molecule type" value="Genomic_DNA"/>
</dbReference>
<dbReference type="GeneID" id="90542038"/>
<dbReference type="InterPro" id="IPR002123">
    <property type="entry name" value="Plipid/glycerol_acylTrfase"/>
</dbReference>
<dbReference type="KEGG" id="vnx:VNE69_07282"/>
<keyword evidence="8" id="KW-0443">Lipid metabolism</keyword>
<comment type="similarity">
    <text evidence="3">Belongs to the 1-acyl-sn-glycerol-3-phosphate acyltransferase family.</text>
</comment>
<evidence type="ECO:0000256" key="9">
    <source>
        <dbReference type="ARBA" id="ARBA00023136"/>
    </source>
</evidence>
<evidence type="ECO:0000313" key="16">
    <source>
        <dbReference type="Proteomes" id="UP001334084"/>
    </source>
</evidence>
<sequence length="426" mass="50616">MSTEREKTRTFLHDAIDIISMSTHSLESDDFNRCFQPTSRHEMESSGILYIFSFFIRYFILFPCRLTFLGICLIFYILLISKALFKDCRNEMTFAYIFIIKAINFALGARIKHHGTKHDSERPHIFVSNHTSFVDFILLSNYGRPHACVSENHGGLFYMLFNLILGRNGSIAFKRSERLDRSLVKERMRHHVSSSKLPMLVFPEGTCVNNNYSVMFQKGVFELDIDVCPISIKYKRNLLDPYWNRRKHGFALHIFYLMTRWCIEADVYWLPPIRREENETPVEFGNRAKSLISEKANIQNTLWNGYMKSSPAIKDRELHKVAFINIYRQIRNKEEAEIFTDEYFCFSKIKYDKFLNDVLQEYHRLKNIPLSEQESLISLINIKSYGDIRKNKRCSCKNYKTKKINKKKYKIRNCRLEMYKSNLYKH</sequence>
<dbReference type="PANTHER" id="PTHR23063:SF2">
    <property type="entry name" value="GLYCEROL-3-PHOSPHATE ACYLTRANSFERASE 4, ISOFORM D-RELATED"/>
    <property type="match status" value="1"/>
</dbReference>
<evidence type="ECO:0000256" key="3">
    <source>
        <dbReference type="ARBA" id="ARBA00008655"/>
    </source>
</evidence>
<evidence type="ECO:0000256" key="13">
    <source>
        <dbReference type="SAM" id="Phobius"/>
    </source>
</evidence>